<keyword evidence="5 8" id="KW-0547">Nucleotide-binding</keyword>
<dbReference type="OrthoDB" id="9773087at2"/>
<accession>A0A4P6P337</accession>
<feature type="binding site" evidence="8">
    <location>
        <begin position="149"/>
        <end position="152"/>
    </location>
    <ligand>
        <name>ATP</name>
        <dbReference type="ChEBI" id="CHEBI:30616"/>
    </ligand>
</feature>
<keyword evidence="3 8" id="KW-0436">Ligase</keyword>
<organism evidence="9 10">
    <name type="scientific">Litorilituus sediminis</name>
    <dbReference type="NCBI Taxonomy" id="718192"/>
    <lineage>
        <taxon>Bacteria</taxon>
        <taxon>Pseudomonadati</taxon>
        <taxon>Pseudomonadota</taxon>
        <taxon>Gammaproteobacteria</taxon>
        <taxon>Alteromonadales</taxon>
        <taxon>Colwelliaceae</taxon>
        <taxon>Litorilituus</taxon>
    </lineage>
</organism>
<feature type="binding site" evidence="8">
    <location>
        <position position="61"/>
    </location>
    <ligand>
        <name>(R)-pantoate</name>
        <dbReference type="ChEBI" id="CHEBI:15980"/>
    </ligand>
</feature>
<evidence type="ECO:0000313" key="9">
    <source>
        <dbReference type="EMBL" id="QBG35751.1"/>
    </source>
</evidence>
<evidence type="ECO:0000256" key="7">
    <source>
        <dbReference type="ARBA" id="ARBA00048258"/>
    </source>
</evidence>
<dbReference type="PANTHER" id="PTHR21299">
    <property type="entry name" value="CYTIDYLATE KINASE/PANTOATE-BETA-ALANINE LIGASE"/>
    <property type="match status" value="1"/>
</dbReference>
<dbReference type="HAMAP" id="MF_00158">
    <property type="entry name" value="PanC"/>
    <property type="match status" value="1"/>
</dbReference>
<dbReference type="RefSeq" id="WP_130601234.1">
    <property type="nucleotide sequence ID" value="NZ_CP034759.1"/>
</dbReference>
<dbReference type="NCBIfam" id="TIGR00125">
    <property type="entry name" value="cyt_tran_rel"/>
    <property type="match status" value="1"/>
</dbReference>
<dbReference type="PANTHER" id="PTHR21299:SF1">
    <property type="entry name" value="PANTOATE--BETA-ALANINE LIGASE"/>
    <property type="match status" value="1"/>
</dbReference>
<reference evidence="9 10" key="1">
    <citation type="submission" date="2018-12" db="EMBL/GenBank/DDBJ databases">
        <title>Complete genome of Litorilituus sediminis.</title>
        <authorList>
            <person name="Liu A."/>
            <person name="Rong J."/>
        </authorList>
    </citation>
    <scope>NUCLEOTIDE SEQUENCE [LARGE SCALE GENOMIC DNA]</scope>
    <source>
        <strain evidence="9 10">JCM 17549</strain>
    </source>
</reference>
<evidence type="ECO:0000256" key="3">
    <source>
        <dbReference type="ARBA" id="ARBA00022598"/>
    </source>
</evidence>
<dbReference type="InterPro" id="IPR014729">
    <property type="entry name" value="Rossmann-like_a/b/a_fold"/>
</dbReference>
<dbReference type="NCBIfam" id="TIGR00018">
    <property type="entry name" value="panC"/>
    <property type="match status" value="1"/>
</dbReference>
<dbReference type="GO" id="GO:0005524">
    <property type="term" value="F:ATP binding"/>
    <property type="evidence" value="ECO:0007669"/>
    <property type="project" value="UniProtKB-KW"/>
</dbReference>
<feature type="binding site" evidence="8">
    <location>
        <position position="178"/>
    </location>
    <ligand>
        <name>ATP</name>
        <dbReference type="ChEBI" id="CHEBI:30616"/>
    </ligand>
</feature>
<evidence type="ECO:0000256" key="1">
    <source>
        <dbReference type="ARBA" id="ARBA00004990"/>
    </source>
</evidence>
<evidence type="ECO:0000256" key="4">
    <source>
        <dbReference type="ARBA" id="ARBA00022655"/>
    </source>
</evidence>
<dbReference type="Pfam" id="PF02569">
    <property type="entry name" value="Pantoate_ligase"/>
    <property type="match status" value="1"/>
</dbReference>
<dbReference type="InterPro" id="IPR004821">
    <property type="entry name" value="Cyt_trans-like"/>
</dbReference>
<comment type="subcellular location">
    <subcellularLocation>
        <location evidence="8">Cytoplasm</location>
    </subcellularLocation>
</comment>
<dbReference type="UniPathway" id="UPA00028">
    <property type="reaction ID" value="UER00005"/>
</dbReference>
<dbReference type="GO" id="GO:0015940">
    <property type="term" value="P:pantothenate biosynthetic process"/>
    <property type="evidence" value="ECO:0007669"/>
    <property type="project" value="UniProtKB-UniRule"/>
</dbReference>
<evidence type="ECO:0000313" key="10">
    <source>
        <dbReference type="Proteomes" id="UP000290244"/>
    </source>
</evidence>
<comment type="pathway">
    <text evidence="1 8">Cofactor biosynthesis; (R)-pantothenate biosynthesis; (R)-pantothenate from (R)-pantoate and beta-alanine: step 1/1.</text>
</comment>
<dbReference type="FunFam" id="3.40.50.620:FF:000013">
    <property type="entry name" value="Pantothenate synthetase"/>
    <property type="match status" value="1"/>
</dbReference>
<comment type="function">
    <text evidence="8">Catalyzes the condensation of pantoate with beta-alanine in an ATP-dependent reaction via a pantoyl-adenylate intermediate.</text>
</comment>
<dbReference type="Gene3D" id="3.40.50.620">
    <property type="entry name" value="HUPs"/>
    <property type="match status" value="1"/>
</dbReference>
<keyword evidence="6 8" id="KW-0067">ATP-binding</keyword>
<sequence>MKTVTNISDLRQQVKDWRQQGLKIAFVPTMGNLHAGHISLVEEAHKHADKIVASIFVNPMQFGENEDIDSYPRTMDNDKRQLIEAGTDLLFTPTPEIIYPKGLAKQSYVEVPNVSDGYCGESRPGHFRGVATVVCKLFNLVQPDVACFGLKDYQQVQVIQTMVDDLSMPIDIVPVPTVREASGLALSSRNGYLSAEEKAIAPALQQNLQWLAQEIQYSRKTSPDHSPDFIGLAKKAAAAIDATGMKTDYIHVSHAHTLQPASEDDKELVILAAAQCGKARLIDNLQLSLA</sequence>
<comment type="catalytic activity">
    <reaction evidence="7 8">
        <text>(R)-pantoate + beta-alanine + ATP = (R)-pantothenate + AMP + diphosphate + H(+)</text>
        <dbReference type="Rhea" id="RHEA:10912"/>
        <dbReference type="ChEBI" id="CHEBI:15378"/>
        <dbReference type="ChEBI" id="CHEBI:15980"/>
        <dbReference type="ChEBI" id="CHEBI:29032"/>
        <dbReference type="ChEBI" id="CHEBI:30616"/>
        <dbReference type="ChEBI" id="CHEBI:33019"/>
        <dbReference type="ChEBI" id="CHEBI:57966"/>
        <dbReference type="ChEBI" id="CHEBI:456215"/>
        <dbReference type="EC" id="6.3.2.1"/>
    </reaction>
</comment>
<dbReference type="GO" id="GO:0004592">
    <property type="term" value="F:pantoate-beta-alanine ligase activity"/>
    <property type="evidence" value="ECO:0007669"/>
    <property type="project" value="UniProtKB-UniRule"/>
</dbReference>
<comment type="subunit">
    <text evidence="8">Homodimer.</text>
</comment>
<comment type="similarity">
    <text evidence="2 8">Belongs to the pantothenate synthetase family.</text>
</comment>
<dbReference type="GO" id="GO:0005829">
    <property type="term" value="C:cytosol"/>
    <property type="evidence" value="ECO:0007669"/>
    <property type="project" value="TreeGrafter"/>
</dbReference>
<dbReference type="InterPro" id="IPR003721">
    <property type="entry name" value="Pantoate_ligase"/>
</dbReference>
<keyword evidence="4 8" id="KW-0566">Pantothenate biosynthesis</keyword>
<dbReference type="KEGG" id="lsd:EMK97_08520"/>
<dbReference type="Gene3D" id="3.30.1300.10">
    <property type="entry name" value="Pantoate-beta-alanine ligase, C-terminal domain"/>
    <property type="match status" value="1"/>
</dbReference>
<feature type="binding site" evidence="8">
    <location>
        <begin position="186"/>
        <end position="189"/>
    </location>
    <ligand>
        <name>ATP</name>
        <dbReference type="ChEBI" id="CHEBI:30616"/>
    </ligand>
</feature>
<dbReference type="EC" id="6.3.2.1" evidence="8"/>
<name>A0A4P6P337_9GAMM</name>
<proteinExistence type="inferred from homology"/>
<dbReference type="SUPFAM" id="SSF52374">
    <property type="entry name" value="Nucleotidylyl transferase"/>
    <property type="match status" value="1"/>
</dbReference>
<dbReference type="Proteomes" id="UP000290244">
    <property type="component" value="Chromosome"/>
</dbReference>
<evidence type="ECO:0000256" key="2">
    <source>
        <dbReference type="ARBA" id="ARBA00009256"/>
    </source>
</evidence>
<feature type="binding site" evidence="8">
    <location>
        <position position="61"/>
    </location>
    <ligand>
        <name>beta-alanine</name>
        <dbReference type="ChEBI" id="CHEBI:57966"/>
    </ligand>
</feature>
<keyword evidence="10" id="KW-1185">Reference proteome</keyword>
<dbReference type="EMBL" id="CP034759">
    <property type="protein sequence ID" value="QBG35751.1"/>
    <property type="molecule type" value="Genomic_DNA"/>
</dbReference>
<feature type="active site" description="Proton donor" evidence="8">
    <location>
        <position position="37"/>
    </location>
</feature>
<protein>
    <recommendedName>
        <fullName evidence="8">Pantothenate synthetase</fullName>
        <shortName evidence="8">PS</shortName>
        <ecNumber evidence="8">6.3.2.1</ecNumber>
    </recommendedName>
    <alternativeName>
        <fullName evidence="8">Pantoate--beta-alanine ligase</fullName>
    </alternativeName>
    <alternativeName>
        <fullName evidence="8">Pantoate-activating enzyme</fullName>
    </alternativeName>
</protein>
<keyword evidence="8" id="KW-0963">Cytoplasm</keyword>
<feature type="binding site" evidence="8">
    <location>
        <begin position="30"/>
        <end position="37"/>
    </location>
    <ligand>
        <name>ATP</name>
        <dbReference type="ChEBI" id="CHEBI:30616"/>
    </ligand>
</feature>
<evidence type="ECO:0000256" key="8">
    <source>
        <dbReference type="HAMAP-Rule" id="MF_00158"/>
    </source>
</evidence>
<gene>
    <name evidence="8" type="primary">panC</name>
    <name evidence="9" type="ORF">EMK97_08520</name>
</gene>
<evidence type="ECO:0000256" key="6">
    <source>
        <dbReference type="ARBA" id="ARBA00022840"/>
    </source>
</evidence>
<dbReference type="CDD" id="cd00560">
    <property type="entry name" value="PanC"/>
    <property type="match status" value="1"/>
</dbReference>
<dbReference type="InterPro" id="IPR042176">
    <property type="entry name" value="Pantoate_ligase_C"/>
</dbReference>
<evidence type="ECO:0000256" key="5">
    <source>
        <dbReference type="ARBA" id="ARBA00022741"/>
    </source>
</evidence>
<comment type="miscellaneous">
    <text evidence="8">The reaction proceeds by a bi uni uni bi ping pong mechanism.</text>
</comment>
<dbReference type="AlphaFoldDB" id="A0A4P6P337"/>
<feature type="binding site" evidence="8">
    <location>
        <position position="155"/>
    </location>
    <ligand>
        <name>(R)-pantoate</name>
        <dbReference type="ChEBI" id="CHEBI:15980"/>
    </ligand>
</feature>